<dbReference type="InterPro" id="IPR041469">
    <property type="entry name" value="Subtilisin-like_FN3"/>
</dbReference>
<dbReference type="PROSITE" id="PS00138">
    <property type="entry name" value="SUBTILASE_SER"/>
    <property type="match status" value="1"/>
</dbReference>
<dbReference type="Gramene" id="PRQ34997">
    <property type="protein sequence ID" value="PRQ34997"/>
    <property type="gene ID" value="RchiOBHm_Chr5g0075241"/>
</dbReference>
<gene>
    <name evidence="18" type="ORF">RchiOBHm_Chr5g0075241</name>
</gene>
<feature type="active site" description="Charge relay system" evidence="11 12">
    <location>
        <position position="152"/>
    </location>
</feature>
<dbReference type="PRINTS" id="PR00723">
    <property type="entry name" value="SUBTILISIN"/>
</dbReference>
<dbReference type="FunFam" id="3.50.30.30:FF:000005">
    <property type="entry name" value="subtilisin-like protease SBT1.5"/>
    <property type="match status" value="1"/>
</dbReference>
<dbReference type="EMBL" id="PDCK01000043">
    <property type="protein sequence ID" value="PRQ34997.1"/>
    <property type="molecule type" value="Genomic_DNA"/>
</dbReference>
<keyword evidence="10" id="KW-0325">Glycoprotein</keyword>
<dbReference type="FunFam" id="3.40.50.200:FF:000006">
    <property type="entry name" value="Subtilisin-like protease SBT1.5"/>
    <property type="match status" value="1"/>
</dbReference>
<evidence type="ECO:0000256" key="8">
    <source>
        <dbReference type="ARBA" id="ARBA00022801"/>
    </source>
</evidence>
<dbReference type="SUPFAM" id="SSF52743">
    <property type="entry name" value="Subtilisin-like"/>
    <property type="match status" value="1"/>
</dbReference>
<dbReference type="OMA" id="GYNETMI"/>
<evidence type="ECO:0000256" key="9">
    <source>
        <dbReference type="ARBA" id="ARBA00022825"/>
    </source>
</evidence>
<dbReference type="Pfam" id="PF00082">
    <property type="entry name" value="Peptidase_S8"/>
    <property type="match status" value="1"/>
</dbReference>
<dbReference type="CDD" id="cd04852">
    <property type="entry name" value="Peptidases_S8_3"/>
    <property type="match status" value="1"/>
</dbReference>
<feature type="domain" description="Subtilisin-like protease fibronectin type-III" evidence="17">
    <location>
        <begin position="673"/>
        <end position="770"/>
    </location>
</feature>
<evidence type="ECO:0000256" key="2">
    <source>
        <dbReference type="ARBA" id="ARBA00004271"/>
    </source>
</evidence>
<evidence type="ECO:0000256" key="11">
    <source>
        <dbReference type="PIRSR" id="PIRSR615500-1"/>
    </source>
</evidence>
<dbReference type="PANTHER" id="PTHR10795">
    <property type="entry name" value="PROPROTEIN CONVERTASE SUBTILISIN/KEXIN"/>
    <property type="match status" value="1"/>
</dbReference>
<feature type="chain" id="PRO_5015114926" evidence="13">
    <location>
        <begin position="27"/>
        <end position="773"/>
    </location>
</feature>
<feature type="signal peptide" evidence="13">
    <location>
        <begin position="1"/>
        <end position="26"/>
    </location>
</feature>
<evidence type="ECO:0000259" key="17">
    <source>
        <dbReference type="Pfam" id="PF17766"/>
    </source>
</evidence>
<organism evidence="18 19">
    <name type="scientific">Rosa chinensis</name>
    <name type="common">China rose</name>
    <dbReference type="NCBI Taxonomy" id="74649"/>
    <lineage>
        <taxon>Eukaryota</taxon>
        <taxon>Viridiplantae</taxon>
        <taxon>Streptophyta</taxon>
        <taxon>Embryophyta</taxon>
        <taxon>Tracheophyta</taxon>
        <taxon>Spermatophyta</taxon>
        <taxon>Magnoliopsida</taxon>
        <taxon>eudicotyledons</taxon>
        <taxon>Gunneridae</taxon>
        <taxon>Pentapetalae</taxon>
        <taxon>rosids</taxon>
        <taxon>fabids</taxon>
        <taxon>Rosales</taxon>
        <taxon>Rosaceae</taxon>
        <taxon>Rosoideae</taxon>
        <taxon>Rosoideae incertae sedis</taxon>
        <taxon>Rosa</taxon>
    </lineage>
</organism>
<keyword evidence="6 12" id="KW-0645">Protease</keyword>
<dbReference type="Gene3D" id="2.60.40.2310">
    <property type="match status" value="1"/>
</dbReference>
<dbReference type="Pfam" id="PF05922">
    <property type="entry name" value="Inhibitor_I9"/>
    <property type="match status" value="1"/>
</dbReference>
<dbReference type="FunFam" id="3.30.70.80:FF:000002">
    <property type="entry name" value="Subtilisin-like protease SBT5.3"/>
    <property type="match status" value="1"/>
</dbReference>
<dbReference type="FunFam" id="2.60.40.2310:FF:000001">
    <property type="entry name" value="Subtilisin-like protease SBT1.5"/>
    <property type="match status" value="1"/>
</dbReference>
<keyword evidence="9 12" id="KW-0720">Serine protease</keyword>
<keyword evidence="5" id="KW-0964">Secreted</keyword>
<evidence type="ECO:0000256" key="4">
    <source>
        <dbReference type="ARBA" id="ARBA00022523"/>
    </source>
</evidence>
<dbReference type="InterPro" id="IPR036852">
    <property type="entry name" value="Peptidase_S8/S53_dom_sf"/>
</dbReference>
<dbReference type="InterPro" id="IPR000209">
    <property type="entry name" value="Peptidase_S8/S53_dom"/>
</dbReference>
<dbReference type="InterPro" id="IPR034197">
    <property type="entry name" value="Peptidases_S8_3"/>
</dbReference>
<dbReference type="Gene3D" id="3.30.70.80">
    <property type="entry name" value="Peptidase S8 propeptide/proteinase inhibitor I9"/>
    <property type="match status" value="1"/>
</dbReference>
<dbReference type="InterPro" id="IPR015500">
    <property type="entry name" value="Peptidase_S8_subtilisin-rel"/>
</dbReference>
<dbReference type="InterPro" id="IPR010259">
    <property type="entry name" value="S8pro/Inhibitor_I9"/>
</dbReference>
<dbReference type="PROSITE" id="PS51892">
    <property type="entry name" value="SUBTILASE"/>
    <property type="match status" value="1"/>
</dbReference>
<dbReference type="Pfam" id="PF02225">
    <property type="entry name" value="PA"/>
    <property type="match status" value="1"/>
</dbReference>
<dbReference type="InterPro" id="IPR037045">
    <property type="entry name" value="S8pro/Inhibitor_I9_sf"/>
</dbReference>
<dbReference type="Pfam" id="PF17766">
    <property type="entry name" value="fn3_6"/>
    <property type="match status" value="1"/>
</dbReference>
<dbReference type="Proteomes" id="UP000238479">
    <property type="component" value="Chromosome 5"/>
</dbReference>
<evidence type="ECO:0000256" key="10">
    <source>
        <dbReference type="ARBA" id="ARBA00023180"/>
    </source>
</evidence>
<comment type="similarity">
    <text evidence="3 12">Belongs to the peptidase S8 family.</text>
</comment>
<dbReference type="CDD" id="cd02120">
    <property type="entry name" value="PA_subtilisin_like"/>
    <property type="match status" value="1"/>
</dbReference>
<evidence type="ECO:0000259" key="15">
    <source>
        <dbReference type="Pfam" id="PF02225"/>
    </source>
</evidence>
<feature type="active site" description="Charge relay system" evidence="11 12">
    <location>
        <position position="221"/>
    </location>
</feature>
<dbReference type="Gene3D" id="3.50.30.30">
    <property type="match status" value="1"/>
</dbReference>
<comment type="subcellular location">
    <subcellularLocation>
        <location evidence="2">Secreted</location>
        <location evidence="2">Extracellular space</location>
        <location evidence="2">Apoplast</location>
    </subcellularLocation>
</comment>
<dbReference type="InterPro" id="IPR023828">
    <property type="entry name" value="Peptidase_S8_Ser-AS"/>
</dbReference>
<reference evidence="18 19" key="1">
    <citation type="journal article" date="2018" name="Nat. Genet.">
        <title>The Rosa genome provides new insights in the design of modern roses.</title>
        <authorList>
            <person name="Bendahmane M."/>
        </authorList>
    </citation>
    <scope>NUCLEOTIDE SEQUENCE [LARGE SCALE GENOMIC DNA]</scope>
    <source>
        <strain evidence="19">cv. Old Blush</strain>
    </source>
</reference>
<evidence type="ECO:0000256" key="7">
    <source>
        <dbReference type="ARBA" id="ARBA00022729"/>
    </source>
</evidence>
<accession>A0A2P6QLE3</accession>
<keyword evidence="8 12" id="KW-0378">Hydrolase</keyword>
<proteinExistence type="inferred from homology"/>
<name>A0A2P6QLE3_ROSCH</name>
<comment type="caution">
    <text evidence="18">The sequence shown here is derived from an EMBL/GenBank/DDBJ whole genome shotgun (WGS) entry which is preliminary data.</text>
</comment>
<dbReference type="GO" id="GO:0008240">
    <property type="term" value="F:tripeptidyl-peptidase activity"/>
    <property type="evidence" value="ECO:0007669"/>
    <property type="project" value="UniProtKB-EC"/>
</dbReference>
<dbReference type="InterPro" id="IPR046450">
    <property type="entry name" value="PA_dom_sf"/>
</dbReference>
<sequence>MVLSSLPPLLLLSALLFSLLQTPTLSIKKPYIVYLGAHSHGPSPSSVDLDFVRNFHYNFLGSFLRSNKSAKDVMFYSYTRHINGFAAILEEEEAAQIAKDPNVISVFLNKGRKLQTTRSWNFLGLERNGLIPSDSIWKKARFGEDTIIANIDTGVWPESKSFSDEGLGPVPSKWRGTCQHDTKQVHCNRKLIGTRFFNNGLAMYAGPLNSSYSTVRDYDGHGSHTLSTAAGGFVPGVSVFGNGNGTTKGGSPQARVAAYKVCWPPFEGVGCFEADILAAFDAAMSDGVDVISVSLGGGTEEFFNNAISIGSFHAVKNGIVVVSAAGNSGPNPGTVLNLSPWLVTVGASTIDLEFTSYVVLGNKKQLKGASLSAKGLPFEVFYPLISAADARDADASTGKAEICNVGALDPRKVKGKILVCVREYNDNERTEKSMQADIAGAVGMILVNDKQSGNDVVADPHVLLVSHLNYTDGKHVFDYIKSTKTPVAYLTPVKTELGTKPAPLVAPFSSRGPNLLEQAIFKPDIIAPGVSIIAAYTEATGPTYQLSDTRRVSFNVQTGTSMACPHVSGIAGLLRKLHPDWSPAAIKSAIMTTATTQDDSNEPMLDSSYLKATPFAYGAGHIQPNNAMDPGLIYNLTTLDYLNFLCARGYNETMIKSFSNPPFKCPKSFSLGDFNYPAIAIPNIGAELVTVTRRKVTNVGSPGTYKVCLKAPPEVMVLVKPRSLKFESIGEVKKFKVIFKAKVKGKPRGYAFGELMWSDGNHHVKIPLAVKHY</sequence>
<keyword evidence="19" id="KW-1185">Reference proteome</keyword>
<comment type="function">
    <text evidence="1">Required for arbuscular mycorrhiza (AM) development during AM symbiosis with AM fungi (e.g. Glomeromycota intraradices).</text>
</comment>
<dbReference type="InterPro" id="IPR045051">
    <property type="entry name" value="SBT"/>
</dbReference>
<evidence type="ECO:0000256" key="12">
    <source>
        <dbReference type="PROSITE-ProRule" id="PRU01240"/>
    </source>
</evidence>
<dbReference type="GO" id="GO:0048046">
    <property type="term" value="C:apoplast"/>
    <property type="evidence" value="ECO:0007669"/>
    <property type="project" value="UniProtKB-SubCell"/>
</dbReference>
<dbReference type="GO" id="GO:0009610">
    <property type="term" value="P:response to symbiotic fungus"/>
    <property type="evidence" value="ECO:0007669"/>
    <property type="project" value="UniProtKB-ARBA"/>
</dbReference>
<feature type="domain" description="PA" evidence="15">
    <location>
        <begin position="382"/>
        <end position="474"/>
    </location>
</feature>
<dbReference type="OrthoDB" id="206201at2759"/>
<dbReference type="GO" id="GO:0009609">
    <property type="term" value="P:response to symbiotic bacterium"/>
    <property type="evidence" value="ECO:0007669"/>
    <property type="project" value="UniProtKB-ARBA"/>
</dbReference>
<evidence type="ECO:0000256" key="1">
    <source>
        <dbReference type="ARBA" id="ARBA00002076"/>
    </source>
</evidence>
<evidence type="ECO:0000313" key="18">
    <source>
        <dbReference type="EMBL" id="PRQ34997.1"/>
    </source>
</evidence>
<evidence type="ECO:0000256" key="5">
    <source>
        <dbReference type="ARBA" id="ARBA00022525"/>
    </source>
</evidence>
<feature type="domain" description="Inhibitor I9" evidence="16">
    <location>
        <begin position="31"/>
        <end position="115"/>
    </location>
</feature>
<keyword evidence="4" id="KW-0052">Apoplast</keyword>
<evidence type="ECO:0000256" key="13">
    <source>
        <dbReference type="SAM" id="SignalP"/>
    </source>
</evidence>
<evidence type="ECO:0000256" key="6">
    <source>
        <dbReference type="ARBA" id="ARBA00022670"/>
    </source>
</evidence>
<evidence type="ECO:0000313" key="19">
    <source>
        <dbReference type="Proteomes" id="UP000238479"/>
    </source>
</evidence>
<dbReference type="GO" id="GO:0004252">
    <property type="term" value="F:serine-type endopeptidase activity"/>
    <property type="evidence" value="ECO:0007669"/>
    <property type="project" value="UniProtKB-UniRule"/>
</dbReference>
<dbReference type="AlphaFoldDB" id="A0A2P6QLE3"/>
<evidence type="ECO:0000259" key="14">
    <source>
        <dbReference type="Pfam" id="PF00082"/>
    </source>
</evidence>
<protein>
    <submittedName>
        <fullName evidence="18">Putative tripeptidyl-peptidase II</fullName>
        <ecNumber evidence="18">3.4.14.10</ecNumber>
    </submittedName>
</protein>
<dbReference type="EC" id="3.4.14.10" evidence="18"/>
<feature type="domain" description="Peptidase S8/S53" evidence="14">
    <location>
        <begin position="143"/>
        <end position="607"/>
    </location>
</feature>
<dbReference type="GO" id="GO:0006508">
    <property type="term" value="P:proteolysis"/>
    <property type="evidence" value="ECO:0007669"/>
    <property type="project" value="UniProtKB-KW"/>
</dbReference>
<evidence type="ECO:0000259" key="16">
    <source>
        <dbReference type="Pfam" id="PF05922"/>
    </source>
</evidence>
<evidence type="ECO:0000256" key="3">
    <source>
        <dbReference type="ARBA" id="ARBA00011073"/>
    </source>
</evidence>
<keyword evidence="7 13" id="KW-0732">Signal</keyword>
<dbReference type="Gene3D" id="3.40.50.200">
    <property type="entry name" value="Peptidase S8/S53 domain"/>
    <property type="match status" value="1"/>
</dbReference>
<dbReference type="SUPFAM" id="SSF52025">
    <property type="entry name" value="PA domain"/>
    <property type="match status" value="1"/>
</dbReference>
<dbReference type="InterPro" id="IPR003137">
    <property type="entry name" value="PA_domain"/>
</dbReference>
<feature type="active site" description="Charge relay system" evidence="11 12">
    <location>
        <position position="561"/>
    </location>
</feature>